<dbReference type="InterPro" id="IPR016024">
    <property type="entry name" value="ARM-type_fold"/>
</dbReference>
<protein>
    <submittedName>
        <fullName evidence="2">Putative HEAT repeat-containing protein</fullName>
    </submittedName>
</protein>
<comment type="caution">
    <text evidence="2">The sequence shown here is derived from an EMBL/GenBank/DDBJ whole genome shotgun (WGS) entry which is preliminary data.</text>
</comment>
<evidence type="ECO:0000256" key="1">
    <source>
        <dbReference type="ARBA" id="ARBA00008304"/>
    </source>
</evidence>
<evidence type="ECO:0000313" key="2">
    <source>
        <dbReference type="EMBL" id="KAG1327093.1"/>
    </source>
</evidence>
<proteinExistence type="inferred from homology"/>
<dbReference type="GO" id="GO:0005975">
    <property type="term" value="P:carbohydrate metabolic process"/>
    <property type="evidence" value="ECO:0007669"/>
    <property type="project" value="InterPro"/>
</dbReference>
<dbReference type="Proteomes" id="UP000797356">
    <property type="component" value="Chromosome 1"/>
</dbReference>
<reference evidence="2" key="2">
    <citation type="submission" date="2019-07" db="EMBL/GenBank/DDBJ databases">
        <authorList>
            <person name="Yang Y."/>
            <person name="Bocs S."/>
            <person name="Baudouin L."/>
        </authorList>
    </citation>
    <scope>NUCLEOTIDE SEQUENCE</scope>
    <source>
        <tissue evidence="2">Spear leaf of Hainan Tall coconut</tissue>
    </source>
</reference>
<dbReference type="SUPFAM" id="SSF48371">
    <property type="entry name" value="ARM repeat"/>
    <property type="match status" value="1"/>
</dbReference>
<dbReference type="InterPro" id="IPR044218">
    <property type="entry name" value="SWEETIE"/>
</dbReference>
<dbReference type="Pfam" id="PF20210">
    <property type="entry name" value="Laa1_Sip1_HTR5"/>
    <property type="match status" value="1"/>
</dbReference>
<dbReference type="InterPro" id="IPR011989">
    <property type="entry name" value="ARM-like"/>
</dbReference>
<keyword evidence="3" id="KW-1185">Reference proteome</keyword>
<dbReference type="EMBL" id="CM017872">
    <property type="protein sequence ID" value="KAG1327093.1"/>
    <property type="molecule type" value="Genomic_DNA"/>
</dbReference>
<name>A0A8K0HVU6_COCNU</name>
<dbReference type="InterPro" id="IPR046837">
    <property type="entry name" value="Laa1/Sip1/HEATR5-like_HEAT"/>
</dbReference>
<organism evidence="2 3">
    <name type="scientific">Cocos nucifera</name>
    <name type="common">Coconut palm</name>
    <dbReference type="NCBI Taxonomy" id="13894"/>
    <lineage>
        <taxon>Eukaryota</taxon>
        <taxon>Viridiplantae</taxon>
        <taxon>Streptophyta</taxon>
        <taxon>Embryophyta</taxon>
        <taxon>Tracheophyta</taxon>
        <taxon>Spermatophyta</taxon>
        <taxon>Magnoliopsida</taxon>
        <taxon>Liliopsida</taxon>
        <taxon>Arecaceae</taxon>
        <taxon>Arecoideae</taxon>
        <taxon>Cocoseae</taxon>
        <taxon>Attaleinae</taxon>
        <taxon>Cocos</taxon>
    </lineage>
</organism>
<sequence length="1347" mass="147888">MARREIDAIPLSRFGVLVAQLESIVASAPQQPPDALLCFDLLSELIAAIEDEPKGLSYSWSVNSKMAILDLQLDFELYSFQIQATVLVDKDLRYVADLKLQLAFSHMIFLLLLQESIQQWQRKCAAKCLGELYHLFGRRITSGLVETTSIAAKLMKFHEDFVRQDAMQMLENALEGSGGSGASTAYSEAFRIIMRVGVNDKALIVRLAAARCLKTFASIGGPGLGITELENSIIHCFKALEDPIQSVRDAFAEALGVLLALAMNPEAQIKQRGKNHSVPAKKLDDGLQKHLISPFIRASGVRAKEQRIGLALSWVFFLQVICVKYHLPDSELQKFALLSMDMLQGDASLDAQALWYDLRCPCPAMRVAALRILSYLLTTLGEVPVEFKDVLDNTVVAALSHSSLHVRIEAALTLRALAEVDPTCVGGLISYGVTTLHALRESARFEKGMHLNPELDSLHGQAAIVAALVSISPKLLLGYPASVLSAATEALTAFIRSFESPTVASTNAVLLQPVLAYLRVISNLLLSSALSYISSFSAKLSPNIKPALDLFTIRTLMAYRSVSDPAAYKSEHPQIIRICTSPFRDWFEDELRAFNGGKDGLMPCIWDEVCSFPQPEPISKMLVNQMLLCFGTIFASQDNGGKLMLLNKIDHCLKNGKKQSWRVASITNACVGLLAGLKTRSLLGELVAAADPNYIGSIALSLGCIHRRLELSKELANNDASLTQESSCVIIEHLFNKFVWSSDNYLSAKSPNASLQLWALHALLLTIEAAGLSYVSQVQATLFLAMDILLSEENGLVELRQEIGRLINAIVAVLGPELAPGSTFFSRCKSVIAEISSCQEISTLLESVRFTQQLVLFAPQAVSVHSHVQSLLPTLSSRQPSLRSLAVSTLHHLIEKDPVYVRLGLVMIHTKSAFLFKCCLILSLMVLATSTRSNAAENNFNSVNENSNGTSERDANLYYGDDEDMIAGSKGEQIQGSVSASSVDTKREKHLRYRTRVFAAESVSELTWYHTIPTHVSLSRFYDDIIYIKFRCLSCLPTAVGNDPAHFDVSLARSQPAKGRSSLGDWLVLHLQELVSLSYQISTGQFEGMQPIGVRLLSIIMDKFGGTSDPELPGHLLLEQYQAQLVSAVRSAISTSSSPLLLEAGLQLATKILTSSIVSGDRVALNRMFSLISRPLNDIRDLYYPSFAEWVACKYKPFLDGIQSLLVSSKVQECLHEAWPLILQATALDAIPMKVELDCDKDLPRTPFISGHSMGQQPLSGNQGKMLLVHDEKKHSGDSMPQGAHYLSSFEIALLVFQSLSKEVFFSQEFLSLDLCKELLQVLISADYTSASCNGLVIYLLSQVKCS</sequence>
<comment type="similarity">
    <text evidence="1">Belongs to the HEATR5 family.</text>
</comment>
<reference evidence="2" key="1">
    <citation type="journal article" date="2017" name="Gigascience">
        <title>The genome draft of coconut (Cocos nucifera).</title>
        <authorList>
            <person name="Xiao Y."/>
            <person name="Xu P."/>
            <person name="Fan H."/>
            <person name="Baudouin L."/>
            <person name="Xia W."/>
            <person name="Bocs S."/>
            <person name="Xu J."/>
            <person name="Li Q."/>
            <person name="Guo A."/>
            <person name="Zhou L."/>
            <person name="Li J."/>
            <person name="Wu Y."/>
            <person name="Ma Z."/>
            <person name="Armero A."/>
            <person name="Issali A.E."/>
            <person name="Liu N."/>
            <person name="Peng M."/>
            <person name="Yang Y."/>
        </authorList>
    </citation>
    <scope>NUCLEOTIDE SEQUENCE</scope>
    <source>
        <tissue evidence="2">Spear leaf of Hainan Tall coconut</tissue>
    </source>
</reference>
<dbReference type="Gene3D" id="1.25.10.10">
    <property type="entry name" value="Leucine-rich Repeat Variant"/>
    <property type="match status" value="2"/>
</dbReference>
<gene>
    <name evidence="2" type="ORF">COCNU_01G010270</name>
</gene>
<evidence type="ECO:0000313" key="3">
    <source>
        <dbReference type="Proteomes" id="UP000797356"/>
    </source>
</evidence>
<dbReference type="PANTHER" id="PTHR46975">
    <property type="entry name" value="PROTEIN SWEETIE"/>
    <property type="match status" value="1"/>
</dbReference>
<dbReference type="OrthoDB" id="192608at2759"/>
<accession>A0A8K0HVU6</accession>
<dbReference type="PANTHER" id="PTHR46975:SF2">
    <property type="entry name" value="PROTEIN SWEETIE"/>
    <property type="match status" value="1"/>
</dbReference>